<dbReference type="AlphaFoldDB" id="A0A1Y2C5K9"/>
<feature type="region of interest" description="Disordered" evidence="1">
    <location>
        <begin position="79"/>
        <end position="99"/>
    </location>
</feature>
<feature type="region of interest" description="Disordered" evidence="1">
    <location>
        <begin position="24"/>
        <end position="57"/>
    </location>
</feature>
<dbReference type="OrthoDB" id="10387417at2759"/>
<feature type="compositionally biased region" description="Polar residues" evidence="1">
    <location>
        <begin position="574"/>
        <end position="585"/>
    </location>
</feature>
<accession>A0A1Y2C5K9</accession>
<comment type="caution">
    <text evidence="2">The sequence shown here is derived from an EMBL/GenBank/DDBJ whole genome shotgun (WGS) entry which is preliminary data.</text>
</comment>
<organism evidence="2 3">
    <name type="scientific">Rhizoclosmatium globosum</name>
    <dbReference type="NCBI Taxonomy" id="329046"/>
    <lineage>
        <taxon>Eukaryota</taxon>
        <taxon>Fungi</taxon>
        <taxon>Fungi incertae sedis</taxon>
        <taxon>Chytridiomycota</taxon>
        <taxon>Chytridiomycota incertae sedis</taxon>
        <taxon>Chytridiomycetes</taxon>
        <taxon>Chytridiales</taxon>
        <taxon>Chytriomycetaceae</taxon>
        <taxon>Rhizoclosmatium</taxon>
    </lineage>
</organism>
<feature type="region of interest" description="Disordered" evidence="1">
    <location>
        <begin position="154"/>
        <end position="242"/>
    </location>
</feature>
<feature type="compositionally biased region" description="Polar residues" evidence="1">
    <location>
        <begin position="160"/>
        <end position="184"/>
    </location>
</feature>
<evidence type="ECO:0000313" key="2">
    <source>
        <dbReference type="EMBL" id="ORY42319.1"/>
    </source>
</evidence>
<feature type="compositionally biased region" description="Polar residues" evidence="1">
    <location>
        <begin position="601"/>
        <end position="610"/>
    </location>
</feature>
<dbReference type="Proteomes" id="UP000193642">
    <property type="component" value="Unassembled WGS sequence"/>
</dbReference>
<feature type="compositionally biased region" description="Polar residues" evidence="1">
    <location>
        <begin position="435"/>
        <end position="444"/>
    </location>
</feature>
<reference evidence="2 3" key="1">
    <citation type="submission" date="2016-07" db="EMBL/GenBank/DDBJ databases">
        <title>Pervasive Adenine N6-methylation of Active Genes in Fungi.</title>
        <authorList>
            <consortium name="DOE Joint Genome Institute"/>
            <person name="Mondo S.J."/>
            <person name="Dannebaum R.O."/>
            <person name="Kuo R.C."/>
            <person name="Labutti K."/>
            <person name="Haridas S."/>
            <person name="Kuo A."/>
            <person name="Salamov A."/>
            <person name="Ahrendt S.R."/>
            <person name="Lipzen A."/>
            <person name="Sullivan W."/>
            <person name="Andreopoulos W.B."/>
            <person name="Clum A."/>
            <person name="Lindquist E."/>
            <person name="Daum C."/>
            <person name="Ramamoorthy G.K."/>
            <person name="Gryganskyi A."/>
            <person name="Culley D."/>
            <person name="Magnuson J.K."/>
            <person name="James T.Y."/>
            <person name="O'Malley M.A."/>
            <person name="Stajich J.E."/>
            <person name="Spatafora J.W."/>
            <person name="Visel A."/>
            <person name="Grigoriev I.V."/>
        </authorList>
    </citation>
    <scope>NUCLEOTIDE SEQUENCE [LARGE SCALE GENOMIC DNA]</scope>
    <source>
        <strain evidence="2 3">JEL800</strain>
    </source>
</reference>
<keyword evidence="3" id="KW-1185">Reference proteome</keyword>
<name>A0A1Y2C5K9_9FUNG</name>
<evidence type="ECO:0000313" key="3">
    <source>
        <dbReference type="Proteomes" id="UP000193642"/>
    </source>
</evidence>
<feature type="region of interest" description="Disordered" evidence="1">
    <location>
        <begin position="406"/>
        <end position="467"/>
    </location>
</feature>
<feature type="region of interest" description="Disordered" evidence="1">
    <location>
        <begin position="332"/>
        <end position="357"/>
    </location>
</feature>
<feature type="region of interest" description="Disordered" evidence="1">
    <location>
        <begin position="545"/>
        <end position="610"/>
    </location>
</feature>
<gene>
    <name evidence="2" type="ORF">BCR33DRAFT_718474</name>
</gene>
<proteinExistence type="predicted"/>
<feature type="compositionally biased region" description="Low complexity" evidence="1">
    <location>
        <begin position="88"/>
        <end position="99"/>
    </location>
</feature>
<sequence length="675" mass="74868">MESSEKPRSTYMDPFDLGLSVTRSLFDPKQSTQDAQLIPRKSLSPRHSSHKTKLKADISTDLASEAVSFSSPKVIMEPVKKAREKPPSTQSSVNNNSTSSSLLGLYKSTQQVPLISRDHFLDAWAFCATMPIAPWTESPRDLLTEVHAKQGGAGLFGENGISSPASNNLDSNSQPSATTTNNVTDRLPSIKQKFQVAEPRPPTRGVSFEDFDLLPPKPPPSSPKKKRRQSSKKTTTPKHDGETNEIVVCKYVHEGPYRPKTALARETYPEGKYRPDAYLEPEHFREFLQSRGMDTDYRPVAAGRHLSDELDGENGIDFFDAPVATIEDFVMEHEQQQKQKQQQKSKGGGGCGGKRRPETAIAKDFFRAFLAARGEESEFRPDTAIAKKHYREFLSKKPDERILALQRKKKVDDSPKSASHGQRKVVSEGIPRIKTSPTDTNSNGLFDEEKPSTRPSSKANSSQLHTSTVTTIQNQTLLIPLHQNDNTLIRLSTPKPRSLAKQERDLYQPQTPKIRVFTPPSQPETKKPIKLLSTQKQLPASTTELTRLPPPVKNRVTHGIPRKPPTPHPMQKAVTPTSKKPSSPHKTPVLPSVTKKPITSKPGTRPSTQQRVNFIVKGGGDALLGGKDSWTTFQNCLETAKAMGQDGGSGDPLSLLDTAELVTQLWNHYRMVKKQ</sequence>
<protein>
    <submittedName>
        <fullName evidence="2">Uncharacterized protein</fullName>
    </submittedName>
</protein>
<evidence type="ECO:0000256" key="1">
    <source>
        <dbReference type="SAM" id="MobiDB-lite"/>
    </source>
</evidence>
<feature type="compositionally biased region" description="Basic residues" evidence="1">
    <location>
        <begin position="43"/>
        <end position="53"/>
    </location>
</feature>
<feature type="compositionally biased region" description="Polar residues" evidence="1">
    <location>
        <begin position="453"/>
        <end position="467"/>
    </location>
</feature>
<dbReference type="EMBL" id="MCGO01000029">
    <property type="protein sequence ID" value="ORY42319.1"/>
    <property type="molecule type" value="Genomic_DNA"/>
</dbReference>